<keyword evidence="2" id="KW-0472">Membrane</keyword>
<evidence type="ECO:0000256" key="2">
    <source>
        <dbReference type="SAM" id="Phobius"/>
    </source>
</evidence>
<evidence type="ECO:0000313" key="3">
    <source>
        <dbReference type="EMBL" id="PIK45502.1"/>
    </source>
</evidence>
<gene>
    <name evidence="3" type="ORF">BSL78_17630</name>
</gene>
<keyword evidence="2" id="KW-0812">Transmembrane</keyword>
<evidence type="ECO:0000313" key="4">
    <source>
        <dbReference type="Proteomes" id="UP000230750"/>
    </source>
</evidence>
<reference evidence="3 4" key="1">
    <citation type="journal article" date="2017" name="PLoS Biol.">
        <title>The sea cucumber genome provides insights into morphological evolution and visceral regeneration.</title>
        <authorList>
            <person name="Zhang X."/>
            <person name="Sun L."/>
            <person name="Yuan J."/>
            <person name="Sun Y."/>
            <person name="Gao Y."/>
            <person name="Zhang L."/>
            <person name="Li S."/>
            <person name="Dai H."/>
            <person name="Hamel J.F."/>
            <person name="Liu C."/>
            <person name="Yu Y."/>
            <person name="Liu S."/>
            <person name="Lin W."/>
            <person name="Guo K."/>
            <person name="Jin S."/>
            <person name="Xu P."/>
            <person name="Storey K.B."/>
            <person name="Huan P."/>
            <person name="Zhang T."/>
            <person name="Zhou Y."/>
            <person name="Zhang J."/>
            <person name="Lin C."/>
            <person name="Li X."/>
            <person name="Xing L."/>
            <person name="Huo D."/>
            <person name="Sun M."/>
            <person name="Wang L."/>
            <person name="Mercier A."/>
            <person name="Li F."/>
            <person name="Yang H."/>
            <person name="Xiang J."/>
        </authorList>
    </citation>
    <scope>NUCLEOTIDE SEQUENCE [LARGE SCALE GENOMIC DNA]</scope>
    <source>
        <strain evidence="3">Shaxun</strain>
        <tissue evidence="3">Muscle</tissue>
    </source>
</reference>
<feature type="region of interest" description="Disordered" evidence="1">
    <location>
        <begin position="165"/>
        <end position="276"/>
    </location>
</feature>
<feature type="compositionally biased region" description="Basic and acidic residues" evidence="1">
    <location>
        <begin position="185"/>
        <end position="197"/>
    </location>
</feature>
<keyword evidence="4" id="KW-1185">Reference proteome</keyword>
<protein>
    <recommendedName>
        <fullName evidence="5">SEA domain-containing protein</fullName>
    </recommendedName>
</protein>
<organism evidence="3 4">
    <name type="scientific">Stichopus japonicus</name>
    <name type="common">Sea cucumber</name>
    <dbReference type="NCBI Taxonomy" id="307972"/>
    <lineage>
        <taxon>Eukaryota</taxon>
        <taxon>Metazoa</taxon>
        <taxon>Echinodermata</taxon>
        <taxon>Eleutherozoa</taxon>
        <taxon>Echinozoa</taxon>
        <taxon>Holothuroidea</taxon>
        <taxon>Aspidochirotacea</taxon>
        <taxon>Aspidochirotida</taxon>
        <taxon>Stichopodidae</taxon>
        <taxon>Apostichopus</taxon>
    </lineage>
</organism>
<proteinExistence type="predicted"/>
<dbReference type="Proteomes" id="UP000230750">
    <property type="component" value="Unassembled WGS sequence"/>
</dbReference>
<evidence type="ECO:0000256" key="1">
    <source>
        <dbReference type="SAM" id="MobiDB-lite"/>
    </source>
</evidence>
<keyword evidence="2" id="KW-1133">Transmembrane helix</keyword>
<feature type="transmembrane region" description="Helical" evidence="2">
    <location>
        <begin position="133"/>
        <end position="161"/>
    </location>
</feature>
<accession>A0A2G8KBZ8</accession>
<name>A0A2G8KBZ8_STIJA</name>
<evidence type="ECO:0008006" key="5">
    <source>
        <dbReference type="Google" id="ProtNLM"/>
    </source>
</evidence>
<comment type="caution">
    <text evidence="3">The sequence shown here is derived from an EMBL/GenBank/DDBJ whole genome shotgun (WGS) entry which is preliminary data.</text>
</comment>
<sequence length="276" mass="30601">MNYCLVRRFDTEINIITSSPRPPPGSEIDVIITFKVDYDLIKDSLKEFEREFIDAMSLLLRVPRDDIVVNEISEGSVIVDATIKSESPETGEELMEKVNDGDLQVEHKGMKLMADSLMISVDQLPPSSTKPTFFYVIIAICCALSFLILIIGTVCIASTVMRRKSEGRENRLSKRSNHTYDVPPLEEHEPGDKEAGKDNVVSNPYHRSMDLDEAPPSYHRSIGAEVTPQEEVAEAESAKSSSPYLVPMSSDGKVDASSTDLNEDPSDSNALDNPVY</sequence>
<dbReference type="EMBL" id="MRZV01000709">
    <property type="protein sequence ID" value="PIK45502.1"/>
    <property type="molecule type" value="Genomic_DNA"/>
</dbReference>
<dbReference type="AlphaFoldDB" id="A0A2G8KBZ8"/>
<feature type="compositionally biased region" description="Polar residues" evidence="1">
    <location>
        <begin position="267"/>
        <end position="276"/>
    </location>
</feature>